<feature type="transmembrane region" description="Helical" evidence="1">
    <location>
        <begin position="141"/>
        <end position="162"/>
    </location>
</feature>
<dbReference type="InterPro" id="IPR031584">
    <property type="entry name" value="Put_ABC_export"/>
</dbReference>
<protein>
    <submittedName>
        <fullName evidence="2">ABC exporter domain-containing protein</fullName>
    </submittedName>
</protein>
<dbReference type="RefSeq" id="WP_028528463.1">
    <property type="nucleotide sequence ID" value="NZ_CABLBR010000011.1"/>
</dbReference>
<feature type="transmembrane region" description="Helical" evidence="1">
    <location>
        <begin position="454"/>
        <end position="481"/>
    </location>
</feature>
<feature type="transmembrane region" description="Helical" evidence="1">
    <location>
        <begin position="174"/>
        <end position="195"/>
    </location>
</feature>
<evidence type="ECO:0000256" key="1">
    <source>
        <dbReference type="SAM" id="Phobius"/>
    </source>
</evidence>
<feature type="transmembrane region" description="Helical" evidence="1">
    <location>
        <begin position="238"/>
        <end position="257"/>
    </location>
</feature>
<evidence type="ECO:0000313" key="3">
    <source>
        <dbReference type="Proteomes" id="UP001060164"/>
    </source>
</evidence>
<name>A0ABY5VCQ5_9FIRM</name>
<reference evidence="2" key="1">
    <citation type="journal article" date="2022" name="Cell">
        <title>Design, construction, and in vivo augmentation of a complex gut microbiome.</title>
        <authorList>
            <person name="Cheng A.G."/>
            <person name="Ho P.Y."/>
            <person name="Aranda-Diaz A."/>
            <person name="Jain S."/>
            <person name="Yu F.B."/>
            <person name="Meng X."/>
            <person name="Wang M."/>
            <person name="Iakiviak M."/>
            <person name="Nagashima K."/>
            <person name="Zhao A."/>
            <person name="Murugkar P."/>
            <person name="Patil A."/>
            <person name="Atabakhsh K."/>
            <person name="Weakley A."/>
            <person name="Yan J."/>
            <person name="Brumbaugh A.R."/>
            <person name="Higginbottom S."/>
            <person name="Dimas A."/>
            <person name="Shiver A.L."/>
            <person name="Deutschbauer A."/>
            <person name="Neff N."/>
            <person name="Sonnenburg J.L."/>
            <person name="Huang K.C."/>
            <person name="Fischbach M.A."/>
        </authorList>
    </citation>
    <scope>NUCLEOTIDE SEQUENCE</scope>
    <source>
        <strain evidence="2">DSM 19829</strain>
    </source>
</reference>
<dbReference type="EMBL" id="CP102290">
    <property type="protein sequence ID" value="UWP57967.1"/>
    <property type="molecule type" value="Genomic_DNA"/>
</dbReference>
<dbReference type="Proteomes" id="UP001060164">
    <property type="component" value="Chromosome"/>
</dbReference>
<feature type="transmembrane region" description="Helical" evidence="1">
    <location>
        <begin position="26"/>
        <end position="45"/>
    </location>
</feature>
<accession>A0ABY5VCQ5</accession>
<feature type="transmembrane region" description="Helical" evidence="1">
    <location>
        <begin position="57"/>
        <end position="76"/>
    </location>
</feature>
<feature type="transmembrane region" description="Helical" evidence="1">
    <location>
        <begin position="419"/>
        <end position="442"/>
    </location>
</feature>
<feature type="transmembrane region" description="Helical" evidence="1">
    <location>
        <begin position="350"/>
        <end position="369"/>
    </location>
</feature>
<feature type="transmembrane region" description="Helical" evidence="1">
    <location>
        <begin position="395"/>
        <end position="413"/>
    </location>
</feature>
<feature type="transmembrane region" description="Helical" evidence="1">
    <location>
        <begin position="487"/>
        <end position="508"/>
    </location>
</feature>
<sequence length="526" mass="57491">MNSLIYIILKSTKNSLKELMKKPGKFIMYLFIIALIAGVAVMSFFTEPGIEERAPMFVFTGVLFAFITFFVGIGVAKGVSGGDQIFEMNDVNLLFVSPVSPRKILLYGILRLAKVAFFAGFFLLFQASTFAMFGIDFGGLLLVWLCFMMDVIVLSIVSLLLYNVTNSRPRRKMTAKIAAILMFVPLAVFMAVKMIETQDFPGTLQLAVRSPFMKLVPIAGWTAAGVTDLFQGQLLRGLLYLGANLVLGICMIVYILMSRMDYYEDTLVATETVFEKKRAAASGNINEAQNTRKHVKVSKTGISGSGAAALFGKHMRESFRQSRLGFLTFTSVIIVISSIVVMYMTGELMMVLQILMWMQIFLIGTGRGLRETYTHYIYMIPESSFKKIIWSNMETVAKTLLESVLIFGIGGVLTGTGAVLMLGSIVVYTLFSVLLLGVNYLSMRFTGANISSGLLIMIYCLAVMLIIAPGVAAAVITAAAIGGTPGMAAGFFVLSAWELIAGAVCFLLSKGVLGNCDLPTMKPRDR</sequence>
<gene>
    <name evidence="2" type="ORF">NQ502_11220</name>
</gene>
<dbReference type="Pfam" id="PF16962">
    <property type="entry name" value="ABC_export"/>
    <property type="match status" value="1"/>
</dbReference>
<feature type="transmembrane region" description="Helical" evidence="1">
    <location>
        <begin position="112"/>
        <end position="135"/>
    </location>
</feature>
<proteinExistence type="predicted"/>
<keyword evidence="1" id="KW-1133">Transmembrane helix</keyword>
<feature type="transmembrane region" description="Helical" evidence="1">
    <location>
        <begin position="324"/>
        <end position="344"/>
    </location>
</feature>
<evidence type="ECO:0000313" key="2">
    <source>
        <dbReference type="EMBL" id="UWP57967.1"/>
    </source>
</evidence>
<organism evidence="2 3">
    <name type="scientific">Ruminococcus gauvreauii</name>
    <dbReference type="NCBI Taxonomy" id="438033"/>
    <lineage>
        <taxon>Bacteria</taxon>
        <taxon>Bacillati</taxon>
        <taxon>Bacillota</taxon>
        <taxon>Clostridia</taxon>
        <taxon>Eubacteriales</taxon>
        <taxon>Oscillospiraceae</taxon>
        <taxon>Ruminococcus</taxon>
    </lineage>
</organism>
<keyword evidence="3" id="KW-1185">Reference proteome</keyword>
<keyword evidence="1" id="KW-0812">Transmembrane</keyword>
<keyword evidence="1" id="KW-0472">Membrane</keyword>